<dbReference type="Proteomes" id="UP000241890">
    <property type="component" value="Unassembled WGS sequence"/>
</dbReference>
<feature type="domain" description="Myb-like" evidence="5">
    <location>
        <begin position="88"/>
        <end position="145"/>
    </location>
</feature>
<evidence type="ECO:0000259" key="5">
    <source>
        <dbReference type="PROSITE" id="PS50090"/>
    </source>
</evidence>
<feature type="region of interest" description="Disordered" evidence="4">
    <location>
        <begin position="1"/>
        <end position="82"/>
    </location>
</feature>
<dbReference type="InParanoid" id="A0A2R5G3N6"/>
<dbReference type="PROSITE" id="PS50090">
    <property type="entry name" value="MYB_LIKE"/>
    <property type="match status" value="1"/>
</dbReference>
<keyword evidence="8" id="KW-1185">Reference proteome</keyword>
<dbReference type="PROSITE" id="PS51294">
    <property type="entry name" value="HTH_MYB"/>
    <property type="match status" value="1"/>
</dbReference>
<dbReference type="GO" id="GO:0003691">
    <property type="term" value="F:double-stranded telomeric DNA binding"/>
    <property type="evidence" value="ECO:0007669"/>
    <property type="project" value="InterPro"/>
</dbReference>
<protein>
    <submittedName>
        <fullName evidence="7">Telomere repeat-binding factor 1</fullName>
    </submittedName>
</protein>
<feature type="domain" description="HTH myb-type" evidence="6">
    <location>
        <begin position="88"/>
        <end position="149"/>
    </location>
</feature>
<feature type="region of interest" description="Disordered" evidence="4">
    <location>
        <begin position="145"/>
        <end position="201"/>
    </location>
</feature>
<evidence type="ECO:0000256" key="3">
    <source>
        <dbReference type="ARBA" id="ARBA00023242"/>
    </source>
</evidence>
<feature type="compositionally biased region" description="Basic residues" evidence="4">
    <location>
        <begin position="61"/>
        <end position="74"/>
    </location>
</feature>
<gene>
    <name evidence="7" type="ORF">FCC1311_005862</name>
</gene>
<dbReference type="PANTHER" id="PTHR46267">
    <property type="entry name" value="SINGLE MYB HISTONE 4"/>
    <property type="match status" value="1"/>
</dbReference>
<feature type="compositionally biased region" description="Low complexity" evidence="4">
    <location>
        <begin position="1"/>
        <end position="14"/>
    </location>
</feature>
<dbReference type="GO" id="GO:0005634">
    <property type="term" value="C:nucleus"/>
    <property type="evidence" value="ECO:0007669"/>
    <property type="project" value="UniProtKB-SubCell"/>
</dbReference>
<dbReference type="InterPro" id="IPR009057">
    <property type="entry name" value="Homeodomain-like_sf"/>
</dbReference>
<reference evidence="7 8" key="1">
    <citation type="submission" date="2017-12" db="EMBL/GenBank/DDBJ databases">
        <title>Sequencing, de novo assembly and annotation of complete genome of a new Thraustochytrid species, strain FCC1311.</title>
        <authorList>
            <person name="Sedici K."/>
            <person name="Godart F."/>
            <person name="Aiese Cigliano R."/>
            <person name="Sanseverino W."/>
            <person name="Barakat M."/>
            <person name="Ortet P."/>
            <person name="Marechal E."/>
            <person name="Cagnac O."/>
            <person name="Amato A."/>
        </authorList>
    </citation>
    <scope>NUCLEOTIDE SEQUENCE [LARGE SCALE GENOMIC DNA]</scope>
</reference>
<comment type="subcellular location">
    <subcellularLocation>
        <location evidence="1">Nucleus</location>
    </subcellularLocation>
</comment>
<organism evidence="7 8">
    <name type="scientific">Hondaea fermentalgiana</name>
    <dbReference type="NCBI Taxonomy" id="2315210"/>
    <lineage>
        <taxon>Eukaryota</taxon>
        <taxon>Sar</taxon>
        <taxon>Stramenopiles</taxon>
        <taxon>Bigyra</taxon>
        <taxon>Labyrinthulomycetes</taxon>
        <taxon>Thraustochytrida</taxon>
        <taxon>Thraustochytriidae</taxon>
        <taxon>Hondaea</taxon>
    </lineage>
</organism>
<evidence type="ECO:0000256" key="4">
    <source>
        <dbReference type="SAM" id="MobiDB-lite"/>
    </source>
</evidence>
<feature type="compositionally biased region" description="Basic and acidic residues" evidence="4">
    <location>
        <begin position="145"/>
        <end position="158"/>
    </location>
</feature>
<keyword evidence="3" id="KW-0539">Nucleus</keyword>
<dbReference type="CDD" id="cd11660">
    <property type="entry name" value="SANT_TRF"/>
    <property type="match status" value="1"/>
</dbReference>
<evidence type="ECO:0000259" key="6">
    <source>
        <dbReference type="PROSITE" id="PS51294"/>
    </source>
</evidence>
<dbReference type="OrthoDB" id="48676at2759"/>
<comment type="caution">
    <text evidence="7">The sequence shown here is derived from an EMBL/GenBank/DDBJ whole genome shotgun (WGS) entry which is preliminary data.</text>
</comment>
<evidence type="ECO:0000313" key="8">
    <source>
        <dbReference type="Proteomes" id="UP000241890"/>
    </source>
</evidence>
<name>A0A2R5G3N6_9STRA</name>
<proteinExistence type="predicted"/>
<dbReference type="PANTHER" id="PTHR46267:SF15">
    <property type="entry name" value="WINGED HELIX-TURN-HELIX TRANSCRIPTION REPRESSOR DNA-BINDING PROTEIN-RELATED"/>
    <property type="match status" value="1"/>
</dbReference>
<accession>A0A2R5G3N6</accession>
<dbReference type="SUPFAM" id="SSF46689">
    <property type="entry name" value="Homeodomain-like"/>
    <property type="match status" value="1"/>
</dbReference>
<evidence type="ECO:0000313" key="7">
    <source>
        <dbReference type="EMBL" id="GBG24368.1"/>
    </source>
</evidence>
<keyword evidence="2" id="KW-0238">DNA-binding</keyword>
<evidence type="ECO:0000256" key="2">
    <source>
        <dbReference type="ARBA" id="ARBA00023125"/>
    </source>
</evidence>
<feature type="region of interest" description="Disordered" evidence="4">
    <location>
        <begin position="268"/>
        <end position="296"/>
    </location>
</feature>
<dbReference type="InterPro" id="IPR017930">
    <property type="entry name" value="Myb_dom"/>
</dbReference>
<dbReference type="SMART" id="SM00717">
    <property type="entry name" value="SANT"/>
    <property type="match status" value="1"/>
</dbReference>
<evidence type="ECO:0000256" key="1">
    <source>
        <dbReference type="ARBA" id="ARBA00004123"/>
    </source>
</evidence>
<dbReference type="InterPro" id="IPR001005">
    <property type="entry name" value="SANT/Myb"/>
</dbReference>
<feature type="region of interest" description="Disordered" evidence="4">
    <location>
        <begin position="217"/>
        <end position="239"/>
    </location>
</feature>
<dbReference type="InterPro" id="IPR044597">
    <property type="entry name" value="SMH1-6"/>
</dbReference>
<dbReference type="AlphaFoldDB" id="A0A2R5G3N6"/>
<dbReference type="EMBL" id="BEYU01000005">
    <property type="protein sequence ID" value="GBG24368.1"/>
    <property type="molecule type" value="Genomic_DNA"/>
</dbReference>
<sequence>MGAAGAIDSATAAGPLTMVPEAKFKDKGGSPGDQDGSDSKGDATAAAGAGGGEGSDDKQAKGKAGRKSTTKGKKRPLDVSKYPLHFRTKRGRRRFWTKEELAALLKGVSRYGSGNWVHIKCDPELGQVLHQRTTVDIKDKWRTYKREEQRRREGKAKSLLEPSKTTKRAKRTLRDTEDFPGAIVSDPSSQPPPPPVLDASGTMMMGSAIYDRDFAPEPASAAAGDTGASRSTGGARGAAESDLGFADRLEHPHPFRQHQHPAFGAFHEHQHHQHHGESRRPSSYDRSLFPGGDDGNLGFETSPLPFPFPDPMMSMPPPPAPAPAPSMQNDSQPEFWTVRMQLLHPEQFSAEISACGDAEHLHVINVAHDSQTKDLAQYLITQWFKNPQLNPNRYRFHFDALRLHDNDFLATKGLCDKSTIWVEVDPNSPLLLPTPAPIVPTLGNTSDPHLQ</sequence>
<dbReference type="Gene3D" id="1.10.246.220">
    <property type="match status" value="1"/>
</dbReference>
<dbReference type="Pfam" id="PF00249">
    <property type="entry name" value="Myb_DNA-binding"/>
    <property type="match status" value="1"/>
</dbReference>